<name>A0A7W7SSL7_9ACTN</name>
<gene>
    <name evidence="2" type="ORF">FHR38_003814</name>
</gene>
<sequence>MAMVGEAVRELLVVLTLALVGLLLALLAAFTPWYDAATSTDLPVVVEMYAPGRSPTPVRPTEHSGSRSDLTAFPAG</sequence>
<feature type="region of interest" description="Disordered" evidence="1">
    <location>
        <begin position="53"/>
        <end position="76"/>
    </location>
</feature>
<dbReference type="EMBL" id="JACHJW010000001">
    <property type="protein sequence ID" value="MBB4960081.1"/>
    <property type="molecule type" value="Genomic_DNA"/>
</dbReference>
<evidence type="ECO:0000256" key="1">
    <source>
        <dbReference type="SAM" id="MobiDB-lite"/>
    </source>
</evidence>
<evidence type="ECO:0000313" key="3">
    <source>
        <dbReference type="Proteomes" id="UP000578819"/>
    </source>
</evidence>
<comment type="caution">
    <text evidence="2">The sequence shown here is derived from an EMBL/GenBank/DDBJ whole genome shotgun (WGS) entry which is preliminary data.</text>
</comment>
<protein>
    <submittedName>
        <fullName evidence="2">Type IV secretory pathway TrbF-like protein</fullName>
    </submittedName>
</protein>
<organism evidence="2 3">
    <name type="scientific">Micromonospora polyrhachis</name>
    <dbReference type="NCBI Taxonomy" id="1282883"/>
    <lineage>
        <taxon>Bacteria</taxon>
        <taxon>Bacillati</taxon>
        <taxon>Actinomycetota</taxon>
        <taxon>Actinomycetes</taxon>
        <taxon>Micromonosporales</taxon>
        <taxon>Micromonosporaceae</taxon>
        <taxon>Micromonospora</taxon>
    </lineage>
</organism>
<reference evidence="2 3" key="1">
    <citation type="submission" date="2020-08" db="EMBL/GenBank/DDBJ databases">
        <title>Sequencing the genomes of 1000 actinobacteria strains.</title>
        <authorList>
            <person name="Klenk H.-P."/>
        </authorList>
    </citation>
    <scope>NUCLEOTIDE SEQUENCE [LARGE SCALE GENOMIC DNA]</scope>
    <source>
        <strain evidence="2 3">DSM 45886</strain>
    </source>
</reference>
<dbReference type="RefSeq" id="WP_184535902.1">
    <property type="nucleotide sequence ID" value="NZ_JACHJW010000001.1"/>
</dbReference>
<evidence type="ECO:0000313" key="2">
    <source>
        <dbReference type="EMBL" id="MBB4960081.1"/>
    </source>
</evidence>
<proteinExistence type="predicted"/>
<dbReference type="Proteomes" id="UP000578819">
    <property type="component" value="Unassembled WGS sequence"/>
</dbReference>
<accession>A0A7W7SSL7</accession>
<keyword evidence="3" id="KW-1185">Reference proteome</keyword>
<dbReference type="AlphaFoldDB" id="A0A7W7SSL7"/>